<evidence type="ECO:0000259" key="16">
    <source>
        <dbReference type="PROSITE" id="PS51787"/>
    </source>
</evidence>
<dbReference type="Gene3D" id="1.10.8.60">
    <property type="match status" value="1"/>
</dbReference>
<dbReference type="NCBIfam" id="TIGR00763">
    <property type="entry name" value="lon"/>
    <property type="match status" value="1"/>
</dbReference>
<dbReference type="Gene3D" id="3.30.230.10">
    <property type="match status" value="1"/>
</dbReference>
<evidence type="ECO:0000256" key="7">
    <source>
        <dbReference type="ARBA" id="ARBA00023125"/>
    </source>
</evidence>
<comment type="subunit">
    <text evidence="11">Homohexamer or homoheptamer. Organized in a ring with a central cavity.</text>
</comment>
<evidence type="ECO:0000256" key="11">
    <source>
        <dbReference type="HAMAP-Rule" id="MF_03120"/>
    </source>
</evidence>
<name>A0A6A1USR3_9ROSI</name>
<dbReference type="PRINTS" id="PR00830">
    <property type="entry name" value="ENDOLAPTASE"/>
</dbReference>
<evidence type="ECO:0000256" key="9">
    <source>
        <dbReference type="ARBA" id="ARBA00050665"/>
    </source>
</evidence>
<dbReference type="HAMAP" id="MF_03120">
    <property type="entry name" value="lonm_euk"/>
    <property type="match status" value="1"/>
</dbReference>
<dbReference type="GO" id="GO:0070407">
    <property type="term" value="P:oxidation-dependent protein catabolic process"/>
    <property type="evidence" value="ECO:0007669"/>
    <property type="project" value="UniProtKB-UniRule"/>
</dbReference>
<feature type="active site" evidence="11 12">
    <location>
        <position position="939"/>
    </location>
</feature>
<keyword evidence="7 11" id="KW-0238">DNA-binding</keyword>
<accession>A0A6A1USR3</accession>
<dbReference type="GO" id="GO:0004252">
    <property type="term" value="F:serine-type endopeptidase activity"/>
    <property type="evidence" value="ECO:0007669"/>
    <property type="project" value="UniProtKB-UniRule"/>
</dbReference>
<dbReference type="SUPFAM" id="SSF52540">
    <property type="entry name" value="P-loop containing nucleoside triphosphate hydrolases"/>
    <property type="match status" value="1"/>
</dbReference>
<dbReference type="InterPro" id="IPR003959">
    <property type="entry name" value="ATPase_AAA_core"/>
</dbReference>
<comment type="function">
    <text evidence="10 11">ATP-dependent serine protease that mediates the selective degradation of misfolded, unassembled or oxidatively damaged polypeptides as well as certain short-lived regulatory proteins in the mitochondrial matrix. May also have a chaperone function in the assembly of inner membrane protein complexes. Participates in the regulation of mitochondrial gene expression and in the maintenance of the integrity of the mitochondrial genome. Binds to mitochondrial DNA in a site-specific manner.</text>
</comment>
<dbReference type="FunFam" id="3.40.50.300:FF:000021">
    <property type="entry name" value="Lon protease homolog"/>
    <property type="match status" value="1"/>
</dbReference>
<evidence type="ECO:0000256" key="12">
    <source>
        <dbReference type="PROSITE-ProRule" id="PRU01122"/>
    </source>
</evidence>
<dbReference type="PROSITE" id="PS01046">
    <property type="entry name" value="LON_SER"/>
    <property type="match status" value="1"/>
</dbReference>
<dbReference type="GO" id="GO:0034599">
    <property type="term" value="P:cellular response to oxidative stress"/>
    <property type="evidence" value="ECO:0007669"/>
    <property type="project" value="UniProtKB-UniRule"/>
</dbReference>
<sequence>MLKILSSSSCLHSKLHTLPVLRPGPTEWTSPLLKALSSLRGLTRRSSNLGSRAFFCTDSSGDGSDQVVHIEAKATESDAEEVESKSSSAIVPTNPRPEDYLTVLALPLPHRPLFPGFYMPISVKDRKLLAALQESRKRQAPYAGAFLLKDEPGTDPSLVSGSESEKNIYGLKGKELLDRLHEVGTLAQVSEDPLTVKVDHLKACCPYLKCFLTADKPYNKDDDVVKATSFEVISTLRDVLKTSSLWRDHVQTYTQHIGDFNFSRLADFGAAISGANKLQCQQVLEELDVYKRLKLTLELVKKEMEISKIQESIAKAIEEKISGEQRRYLLNEQLKAIKKSINFLRLNLGPSSKFRERLEPNREKCPPHVLQVIDEELTKLQLLEASSSEFNVTRNYLDWLTALPWGNYSDENFDVLRAHKILDEDHYGLTDVKERILEFIAVGKLRGTSQGKIICLSGPPGVGKTSIGRSIARALNRKFFRFSVGGLSDVAEIKGHRRTYIGAMPGKMVQCLKHVGTANPLVLIDEVDKLGRGHSGDPASAMLELLDPEQNANFLDHYLDVPIDLSKLCLARVLHSEVSCTFLSDVLFVCTANVVEMIPNPLLDRMEVIAIAGYITDEKMHIARDYLEKTTREACGIKPEQVEVTDAALLALIENYCREAGVRNLQKHIEKIYRKIALQLVRQGESNESAISGVQVVEPEETQVELTEEASERVVGSETGSDSVEDSSLEKTTETSVEAGTVTTDLPADQSQCPDDQPSDSKDVTEARKNKECETSKISDKVMIDASNLSDFVGKPVFHAERIYDQTPAGVVMGLAWTAMGGSTLYIETTLVEQGEGKGALHITGQLGDVMKESAQIAHTVARGILLEKEPDNPFFANSKLHLHVPSGATPKDGPSAGCTMITSLLSLAMKKPVKKDLAMTGEVTLTGKILPIGGVKEKTIAARRSDVRTIIFPAANRRDFDELAANVKEGLDVHFVDDYNQIFDIALSYDQNTEK</sequence>
<evidence type="ECO:0000256" key="5">
    <source>
        <dbReference type="ARBA" id="ARBA00022825"/>
    </source>
</evidence>
<evidence type="ECO:0000313" key="18">
    <source>
        <dbReference type="Proteomes" id="UP000516437"/>
    </source>
</evidence>
<dbReference type="Gene3D" id="1.20.58.1480">
    <property type="match status" value="1"/>
</dbReference>
<organism evidence="17 18">
    <name type="scientific">Morella rubra</name>
    <name type="common">Chinese bayberry</name>
    <dbReference type="NCBI Taxonomy" id="262757"/>
    <lineage>
        <taxon>Eukaryota</taxon>
        <taxon>Viridiplantae</taxon>
        <taxon>Streptophyta</taxon>
        <taxon>Embryophyta</taxon>
        <taxon>Tracheophyta</taxon>
        <taxon>Spermatophyta</taxon>
        <taxon>Magnoliopsida</taxon>
        <taxon>eudicotyledons</taxon>
        <taxon>Gunneridae</taxon>
        <taxon>Pentapetalae</taxon>
        <taxon>rosids</taxon>
        <taxon>fabids</taxon>
        <taxon>Fagales</taxon>
        <taxon>Myricaceae</taxon>
        <taxon>Morella</taxon>
    </lineage>
</organism>
<dbReference type="PANTHER" id="PTHR43718">
    <property type="entry name" value="LON PROTEASE"/>
    <property type="match status" value="1"/>
</dbReference>
<keyword evidence="6 11" id="KW-0067">ATP-binding</keyword>
<comment type="caution">
    <text evidence="17">The sequence shown here is derived from an EMBL/GenBank/DDBJ whole genome shotgun (WGS) entry which is preliminary data.</text>
</comment>
<dbReference type="AlphaFoldDB" id="A0A6A1USR3"/>
<dbReference type="SMART" id="SM00382">
    <property type="entry name" value="AAA"/>
    <property type="match status" value="1"/>
</dbReference>
<dbReference type="EMBL" id="RXIC02000026">
    <property type="protein sequence ID" value="KAB1202110.1"/>
    <property type="molecule type" value="Genomic_DNA"/>
</dbReference>
<dbReference type="InterPro" id="IPR027503">
    <property type="entry name" value="Lonm_euk"/>
</dbReference>
<evidence type="ECO:0000256" key="13">
    <source>
        <dbReference type="RuleBase" id="RU000591"/>
    </source>
</evidence>
<evidence type="ECO:0000256" key="2">
    <source>
        <dbReference type="ARBA" id="ARBA00022670"/>
    </source>
</evidence>
<feature type="binding site" evidence="11">
    <location>
        <begin position="458"/>
        <end position="465"/>
    </location>
    <ligand>
        <name>ATP</name>
        <dbReference type="ChEBI" id="CHEBI:30616"/>
    </ligand>
</feature>
<comment type="subcellular location">
    <subcellularLocation>
        <location evidence="1 11">Mitochondrion matrix</location>
    </subcellularLocation>
</comment>
<dbReference type="PROSITE" id="PS51787">
    <property type="entry name" value="LON_N"/>
    <property type="match status" value="1"/>
</dbReference>
<dbReference type="Proteomes" id="UP000516437">
    <property type="component" value="Chromosome 8"/>
</dbReference>
<feature type="compositionally biased region" description="Low complexity" evidence="14">
    <location>
        <begin position="747"/>
        <end position="756"/>
    </location>
</feature>
<dbReference type="Pfam" id="PF05362">
    <property type="entry name" value="Lon_C"/>
    <property type="match status" value="1"/>
</dbReference>
<evidence type="ECO:0000256" key="3">
    <source>
        <dbReference type="ARBA" id="ARBA00022741"/>
    </source>
</evidence>
<dbReference type="Pfam" id="PF02190">
    <property type="entry name" value="LON_substr_bdg"/>
    <property type="match status" value="1"/>
</dbReference>
<keyword evidence="2 11" id="KW-0645">Protease</keyword>
<feature type="compositionally biased region" description="Polar residues" evidence="14">
    <location>
        <begin position="734"/>
        <end position="744"/>
    </location>
</feature>
<dbReference type="OrthoDB" id="2411602at2759"/>
<dbReference type="InterPro" id="IPR015947">
    <property type="entry name" value="PUA-like_sf"/>
</dbReference>
<evidence type="ECO:0000259" key="15">
    <source>
        <dbReference type="PROSITE" id="PS51786"/>
    </source>
</evidence>
<dbReference type="SUPFAM" id="SSF88697">
    <property type="entry name" value="PUA domain-like"/>
    <property type="match status" value="1"/>
</dbReference>
<comment type="similarity">
    <text evidence="11 12 13">Belongs to the peptidase S16 family.</text>
</comment>
<dbReference type="GO" id="GO:0005759">
    <property type="term" value="C:mitochondrial matrix"/>
    <property type="evidence" value="ECO:0007669"/>
    <property type="project" value="UniProtKB-SubCell"/>
</dbReference>
<dbReference type="Gene3D" id="3.40.50.300">
    <property type="entry name" value="P-loop containing nucleotide triphosphate hydrolases"/>
    <property type="match status" value="1"/>
</dbReference>
<dbReference type="InterPro" id="IPR008268">
    <property type="entry name" value="Peptidase_S16_AS"/>
</dbReference>
<dbReference type="GO" id="GO:0006515">
    <property type="term" value="P:protein quality control for misfolded or incompletely synthesized proteins"/>
    <property type="evidence" value="ECO:0007669"/>
    <property type="project" value="UniProtKB-UniRule"/>
</dbReference>
<dbReference type="GO" id="GO:0005524">
    <property type="term" value="F:ATP binding"/>
    <property type="evidence" value="ECO:0007669"/>
    <property type="project" value="UniProtKB-UniRule"/>
</dbReference>
<evidence type="ECO:0000256" key="6">
    <source>
        <dbReference type="ARBA" id="ARBA00022840"/>
    </source>
</evidence>
<evidence type="ECO:0000256" key="4">
    <source>
        <dbReference type="ARBA" id="ARBA00022801"/>
    </source>
</evidence>
<dbReference type="FunFam" id="1.20.5.5270:FF:000001">
    <property type="entry name" value="Lon protease homolog, mitochondrial"/>
    <property type="match status" value="1"/>
</dbReference>
<feature type="compositionally biased region" description="Basic and acidic residues" evidence="14">
    <location>
        <begin position="759"/>
        <end position="775"/>
    </location>
</feature>
<gene>
    <name evidence="17" type="ORF">CJ030_MR8G004277</name>
</gene>
<feature type="active site" evidence="11 12">
    <location>
        <position position="896"/>
    </location>
</feature>
<feature type="domain" description="Lon N-terminal" evidence="16">
    <location>
        <begin position="103"/>
        <end position="304"/>
    </location>
</feature>
<dbReference type="InterPro" id="IPR054594">
    <property type="entry name" value="Lon_lid"/>
</dbReference>
<dbReference type="Gene3D" id="2.30.130.40">
    <property type="entry name" value="LON domain-like"/>
    <property type="match status" value="1"/>
</dbReference>
<dbReference type="GO" id="GO:0051131">
    <property type="term" value="P:chaperone-mediated protein complex assembly"/>
    <property type="evidence" value="ECO:0007669"/>
    <property type="project" value="UniProtKB-UniRule"/>
</dbReference>
<dbReference type="InterPro" id="IPR003593">
    <property type="entry name" value="AAA+_ATPase"/>
</dbReference>
<dbReference type="InterPro" id="IPR008269">
    <property type="entry name" value="Lon_proteolytic"/>
</dbReference>
<dbReference type="GO" id="GO:0007005">
    <property type="term" value="P:mitochondrion organization"/>
    <property type="evidence" value="ECO:0007669"/>
    <property type="project" value="TreeGrafter"/>
</dbReference>
<dbReference type="InterPro" id="IPR003111">
    <property type="entry name" value="Lon_prtase_N"/>
</dbReference>
<keyword evidence="8 11" id="KW-0496">Mitochondrion</keyword>
<keyword evidence="18" id="KW-1185">Reference proteome</keyword>
<dbReference type="PROSITE" id="PS51786">
    <property type="entry name" value="LON_PROTEOLYTIC"/>
    <property type="match status" value="1"/>
</dbReference>
<dbReference type="Pfam" id="PF22667">
    <property type="entry name" value="Lon_lid"/>
    <property type="match status" value="1"/>
</dbReference>
<dbReference type="Gene3D" id="1.20.5.5270">
    <property type="match status" value="1"/>
</dbReference>
<dbReference type="GO" id="GO:0004176">
    <property type="term" value="F:ATP-dependent peptidase activity"/>
    <property type="evidence" value="ECO:0007669"/>
    <property type="project" value="UniProtKB-UniRule"/>
</dbReference>
<feature type="compositionally biased region" description="Acidic residues" evidence="14">
    <location>
        <begin position="698"/>
        <end position="709"/>
    </location>
</feature>
<evidence type="ECO:0000256" key="1">
    <source>
        <dbReference type="ARBA" id="ARBA00004305"/>
    </source>
</evidence>
<evidence type="ECO:0000256" key="14">
    <source>
        <dbReference type="SAM" id="MobiDB-lite"/>
    </source>
</evidence>
<dbReference type="SUPFAM" id="SSF54211">
    <property type="entry name" value="Ribosomal protein S5 domain 2-like"/>
    <property type="match status" value="1"/>
</dbReference>
<dbReference type="InterPro" id="IPR004815">
    <property type="entry name" value="Lon_bac/euk-typ"/>
</dbReference>
<keyword evidence="4 11" id="KW-0378">Hydrolase</keyword>
<comment type="catalytic activity">
    <reaction evidence="9 11">
        <text>Hydrolysis of proteins in presence of ATP.</text>
        <dbReference type="EC" id="3.4.21.53"/>
    </reaction>
</comment>
<dbReference type="InterPro" id="IPR027417">
    <property type="entry name" value="P-loop_NTPase"/>
</dbReference>
<dbReference type="EC" id="3.4.21.53" evidence="11"/>
<dbReference type="GO" id="GO:0043565">
    <property type="term" value="F:sequence-specific DNA binding"/>
    <property type="evidence" value="ECO:0007669"/>
    <property type="project" value="UniProtKB-UniRule"/>
</dbReference>
<keyword evidence="5 11" id="KW-0720">Serine protease</keyword>
<dbReference type="PANTHER" id="PTHR43718:SF2">
    <property type="entry name" value="LON PROTEASE HOMOLOG, MITOCHONDRIAL"/>
    <property type="match status" value="1"/>
</dbReference>
<reference evidence="17 18" key="1">
    <citation type="journal article" date="2019" name="Plant Biotechnol. J.">
        <title>The red bayberry genome and genetic basis of sex determination.</title>
        <authorList>
            <person name="Jia H.M."/>
            <person name="Jia H.J."/>
            <person name="Cai Q.L."/>
            <person name="Wang Y."/>
            <person name="Zhao H.B."/>
            <person name="Yang W.F."/>
            <person name="Wang G.Y."/>
            <person name="Li Y.H."/>
            <person name="Zhan D.L."/>
            <person name="Shen Y.T."/>
            <person name="Niu Q.F."/>
            <person name="Chang L."/>
            <person name="Qiu J."/>
            <person name="Zhao L."/>
            <person name="Xie H.B."/>
            <person name="Fu W.Y."/>
            <person name="Jin J."/>
            <person name="Li X.W."/>
            <person name="Jiao Y."/>
            <person name="Zhou C.C."/>
            <person name="Tu T."/>
            <person name="Chai C.Y."/>
            <person name="Gao J.L."/>
            <person name="Fan L.J."/>
            <person name="van de Weg E."/>
            <person name="Wang J.Y."/>
            <person name="Gao Z.S."/>
        </authorList>
    </citation>
    <scope>NUCLEOTIDE SEQUENCE [LARGE SCALE GENOMIC DNA]</scope>
    <source>
        <tissue evidence="17">Leaves</tissue>
    </source>
</reference>
<dbReference type="InterPro" id="IPR014721">
    <property type="entry name" value="Ribsml_uS5_D2-typ_fold_subgr"/>
</dbReference>
<dbReference type="Pfam" id="PF00004">
    <property type="entry name" value="AAA"/>
    <property type="match status" value="1"/>
</dbReference>
<evidence type="ECO:0000313" key="17">
    <source>
        <dbReference type="EMBL" id="KAB1202110.1"/>
    </source>
</evidence>
<evidence type="ECO:0000256" key="10">
    <source>
        <dbReference type="ARBA" id="ARBA00058071"/>
    </source>
</evidence>
<dbReference type="InterPro" id="IPR027065">
    <property type="entry name" value="Lon_Prtase"/>
</dbReference>
<dbReference type="CDD" id="cd19500">
    <property type="entry name" value="RecA-like_Lon"/>
    <property type="match status" value="1"/>
</dbReference>
<dbReference type="InterPro" id="IPR046336">
    <property type="entry name" value="Lon_prtase_N_sf"/>
</dbReference>
<dbReference type="SMART" id="SM00464">
    <property type="entry name" value="LON"/>
    <property type="match status" value="1"/>
</dbReference>
<dbReference type="FunFam" id="1.10.8.60:FF:000080">
    <property type="entry name" value="Lon protease homolog, mitochondrial"/>
    <property type="match status" value="1"/>
</dbReference>
<dbReference type="InterPro" id="IPR020568">
    <property type="entry name" value="Ribosomal_Su5_D2-typ_SF"/>
</dbReference>
<dbReference type="FunFam" id="3.30.230.10:FF:000015">
    <property type="entry name" value="Lon protease homolog, mitochondrial"/>
    <property type="match status" value="1"/>
</dbReference>
<dbReference type="GO" id="GO:0003697">
    <property type="term" value="F:single-stranded DNA binding"/>
    <property type="evidence" value="ECO:0007669"/>
    <property type="project" value="TreeGrafter"/>
</dbReference>
<protein>
    <recommendedName>
        <fullName evidence="11">Lon protease homolog, mitochondrial</fullName>
        <ecNumber evidence="11">3.4.21.53</ecNumber>
    </recommendedName>
</protein>
<feature type="region of interest" description="Disordered" evidence="14">
    <location>
        <begin position="689"/>
        <end position="775"/>
    </location>
</feature>
<dbReference type="FunFam" id="1.20.58.1480:FF:000006">
    <property type="entry name" value="Lon protease homolog, mitochondrial"/>
    <property type="match status" value="1"/>
</dbReference>
<evidence type="ECO:0000256" key="8">
    <source>
        <dbReference type="ARBA" id="ARBA00023128"/>
    </source>
</evidence>
<dbReference type="GO" id="GO:0016887">
    <property type="term" value="F:ATP hydrolysis activity"/>
    <property type="evidence" value="ECO:0007669"/>
    <property type="project" value="UniProtKB-UniRule"/>
</dbReference>
<keyword evidence="3 11" id="KW-0547">Nucleotide-binding</keyword>
<feature type="domain" description="Lon proteolytic" evidence="15">
    <location>
        <begin position="806"/>
        <end position="990"/>
    </location>
</feature>
<proteinExistence type="inferred from homology"/>